<dbReference type="PROSITE" id="PS00107">
    <property type="entry name" value="PROTEIN_KINASE_ATP"/>
    <property type="match status" value="1"/>
</dbReference>
<dbReference type="GO" id="GO:0008353">
    <property type="term" value="F:RNA polymerase II CTD heptapeptide repeat kinase activity"/>
    <property type="evidence" value="ECO:0007669"/>
    <property type="project" value="UniProtKB-EC"/>
</dbReference>
<feature type="region of interest" description="Disordered" evidence="17">
    <location>
        <begin position="761"/>
        <end position="837"/>
    </location>
</feature>
<evidence type="ECO:0000313" key="19">
    <source>
        <dbReference type="EMBL" id="OQV19196.1"/>
    </source>
</evidence>
<dbReference type="GO" id="GO:0032968">
    <property type="term" value="P:positive regulation of transcription elongation by RNA polymerase II"/>
    <property type="evidence" value="ECO:0007669"/>
    <property type="project" value="TreeGrafter"/>
</dbReference>
<dbReference type="AlphaFoldDB" id="A0A1W0WVH5"/>
<dbReference type="PROSITE" id="PS50011">
    <property type="entry name" value="PROTEIN_KINASE_DOM"/>
    <property type="match status" value="1"/>
</dbReference>
<evidence type="ECO:0000256" key="12">
    <source>
        <dbReference type="ARBA" id="ARBA00041920"/>
    </source>
</evidence>
<feature type="compositionally biased region" description="Basic and acidic residues" evidence="17">
    <location>
        <begin position="263"/>
        <end position="272"/>
    </location>
</feature>
<evidence type="ECO:0000256" key="10">
    <source>
        <dbReference type="ARBA" id="ARBA00023242"/>
    </source>
</evidence>
<keyword evidence="20" id="KW-1185">Reference proteome</keyword>
<evidence type="ECO:0000256" key="9">
    <source>
        <dbReference type="ARBA" id="ARBA00022840"/>
    </source>
</evidence>
<dbReference type="SMART" id="SM00220">
    <property type="entry name" value="S_TKc"/>
    <property type="match status" value="1"/>
</dbReference>
<keyword evidence="10" id="KW-0539">Nucleus</keyword>
<dbReference type="InterPro" id="IPR008271">
    <property type="entry name" value="Ser/Thr_kinase_AS"/>
</dbReference>
<feature type="compositionally biased region" description="Basic and acidic residues" evidence="17">
    <location>
        <begin position="351"/>
        <end position="361"/>
    </location>
</feature>
<dbReference type="InterPro" id="IPR000719">
    <property type="entry name" value="Prot_kinase_dom"/>
</dbReference>
<keyword evidence="8 19" id="KW-0418">Kinase</keyword>
<evidence type="ECO:0000256" key="8">
    <source>
        <dbReference type="ARBA" id="ARBA00022777"/>
    </source>
</evidence>
<evidence type="ECO:0000313" key="20">
    <source>
        <dbReference type="Proteomes" id="UP000192578"/>
    </source>
</evidence>
<comment type="catalytic activity">
    <reaction evidence="15">
        <text>[DNA-directed RNA polymerase] + ATP = phospho-[DNA-directed RNA polymerase] + ADP + H(+)</text>
        <dbReference type="Rhea" id="RHEA:10216"/>
        <dbReference type="Rhea" id="RHEA-COMP:11321"/>
        <dbReference type="Rhea" id="RHEA-COMP:11322"/>
        <dbReference type="ChEBI" id="CHEBI:15378"/>
        <dbReference type="ChEBI" id="CHEBI:30616"/>
        <dbReference type="ChEBI" id="CHEBI:43176"/>
        <dbReference type="ChEBI" id="CHEBI:68546"/>
        <dbReference type="ChEBI" id="CHEBI:456216"/>
        <dbReference type="EC" id="2.7.11.23"/>
    </reaction>
</comment>
<dbReference type="Gene3D" id="1.10.510.10">
    <property type="entry name" value="Transferase(Phosphotransferase) domain 1"/>
    <property type="match status" value="1"/>
</dbReference>
<dbReference type="EC" id="2.7.11.23" evidence="3"/>
<dbReference type="FunFam" id="1.10.510.10:FF:000415">
    <property type="entry name" value="CMGC/CDK/CRK7 protein kinase, variant"/>
    <property type="match status" value="1"/>
</dbReference>
<protein>
    <recommendedName>
        <fullName evidence="11">Cyclin-dependent kinase 12</fullName>
        <ecNumber evidence="4">2.7.11.22</ecNumber>
        <ecNumber evidence="3">2.7.11.23</ecNumber>
    </recommendedName>
    <alternativeName>
        <fullName evidence="12">Cell division protein kinase 12</fullName>
    </alternativeName>
</protein>
<dbReference type="InterPro" id="IPR011009">
    <property type="entry name" value="Kinase-like_dom_sf"/>
</dbReference>
<feature type="compositionally biased region" description="Basic and acidic residues" evidence="17">
    <location>
        <begin position="136"/>
        <end position="224"/>
    </location>
</feature>
<name>A0A1W0WVH5_HYPEX</name>
<proteinExistence type="inferred from homology"/>
<feature type="region of interest" description="Disordered" evidence="17">
    <location>
        <begin position="1"/>
        <end position="380"/>
    </location>
</feature>
<gene>
    <name evidence="19" type="ORF">BV898_06833</name>
</gene>
<dbReference type="Pfam" id="PF00069">
    <property type="entry name" value="Pkinase"/>
    <property type="match status" value="1"/>
</dbReference>
<feature type="compositionally biased region" description="Low complexity" evidence="17">
    <location>
        <begin position="43"/>
        <end position="54"/>
    </location>
</feature>
<feature type="compositionally biased region" description="Low complexity" evidence="17">
    <location>
        <begin position="225"/>
        <end position="249"/>
    </location>
</feature>
<dbReference type="OrthoDB" id="28397at2759"/>
<comment type="similarity">
    <text evidence="2">Belongs to the protein kinase superfamily. CMGC Ser/Thr protein kinase family. CDC2/CDKX subfamily.</text>
</comment>
<evidence type="ECO:0000256" key="16">
    <source>
        <dbReference type="PROSITE-ProRule" id="PRU10141"/>
    </source>
</evidence>
<evidence type="ECO:0000256" key="15">
    <source>
        <dbReference type="ARBA" id="ARBA00049280"/>
    </source>
</evidence>
<feature type="domain" description="Protein kinase" evidence="18">
    <location>
        <begin position="431"/>
        <end position="726"/>
    </location>
</feature>
<feature type="compositionally biased region" description="Basic and acidic residues" evidence="17">
    <location>
        <begin position="1"/>
        <end position="42"/>
    </location>
</feature>
<dbReference type="PANTHER" id="PTHR24056">
    <property type="entry name" value="CELL DIVISION PROTEIN KINASE"/>
    <property type="match status" value="1"/>
</dbReference>
<keyword evidence="6" id="KW-0808">Transferase</keyword>
<comment type="catalytic activity">
    <reaction evidence="14">
        <text>L-seryl-[protein] + ATP = O-phospho-L-seryl-[protein] + ADP + H(+)</text>
        <dbReference type="Rhea" id="RHEA:17989"/>
        <dbReference type="Rhea" id="RHEA-COMP:9863"/>
        <dbReference type="Rhea" id="RHEA-COMP:11604"/>
        <dbReference type="ChEBI" id="CHEBI:15378"/>
        <dbReference type="ChEBI" id="CHEBI:29999"/>
        <dbReference type="ChEBI" id="CHEBI:30616"/>
        <dbReference type="ChEBI" id="CHEBI:83421"/>
        <dbReference type="ChEBI" id="CHEBI:456216"/>
        <dbReference type="EC" id="2.7.11.22"/>
    </reaction>
</comment>
<evidence type="ECO:0000256" key="2">
    <source>
        <dbReference type="ARBA" id="ARBA00006485"/>
    </source>
</evidence>
<dbReference type="GO" id="GO:0005524">
    <property type="term" value="F:ATP binding"/>
    <property type="evidence" value="ECO:0007669"/>
    <property type="project" value="UniProtKB-UniRule"/>
</dbReference>
<evidence type="ECO:0000259" key="18">
    <source>
        <dbReference type="PROSITE" id="PS50011"/>
    </source>
</evidence>
<dbReference type="EMBL" id="MTYJ01000042">
    <property type="protein sequence ID" value="OQV19196.1"/>
    <property type="molecule type" value="Genomic_DNA"/>
</dbReference>
<evidence type="ECO:0000256" key="11">
    <source>
        <dbReference type="ARBA" id="ARBA00040213"/>
    </source>
</evidence>
<sequence>MVQHAEERSAAVMDVKREKDRNKDKDTGSGSRGREKSSDRARASAGNNSSSSSNHHQRKSTTEPFHRASERDRGRRSPSGSPPPRHHARPARRTPSPDPARNRSARTIKEERTWPLDDVPRNGDRDQQLSSRKRKDSSDSRSRPQKEEVDSPKRKKRSPEPERRTSGDHKTSSNSDRKNGYRESDANQRHRSPLPDRERDRDRDGRRQPHDRSDRHERGNRDSFRQSSAPRSPSPRSAESRSPVKFSLSKRSDRSLDTSSSRLVKDSDKALEQRSTSRRSGSETRSGGPRTPPDDMTSSLGGTLFEEIKKHDRNSRSASRPVETAAISAAKLPQSKLAAPNQQQNSPRSSSKRDNSQRDRPAASGSSTAKSDATPVPTAISPYAGLPMPIVAAPEPVMRKPKLPVSVPTRPRPAPLGPNEHAWGERCVNSFEIISQIGEGTYGQVYKARNNESGELLALKKVRLENEREGFPITAVREIKILRELDHRNIVKLLEIVTDKQEAADFRRDREGAFYLVFEYMDHDLMGLLESGMVKFSALHIASCMKQLLEALKFAHNRNMFHRDIKCSNILVNNRGEVKLADFGLARIFDPDDPNRPYTNKVITLWYRPPELLYGEERYGPAVDIWSCGCILGEMFHGEPIFKAHSELSQLEKLSSICGTATPEDWPNVVKLPNYSTMRPKKIIKRRLRDEFDYIPVDALDLLDKMLQLDPAKRFTAAEALEHPYLKDLTIDAIPPEILPIQQDCHEMWCKRMKGSRKKEKSAAAIAGEGGLDVAPQRPLSATASSMSSQPQQPPQHQPQPRFHSAEQEPPPSRFPAVHDNNPPPFHPDDNPQQQRLPPHLEQFHQSVPPPLIRFRGHELGSNGEGRGGGGGGHRSHPLPPPRFPGGEFGGNNYGQPSQQMSAPFNNGVIASFFVRNVSNHR</sequence>
<organism evidence="19 20">
    <name type="scientific">Hypsibius exemplaris</name>
    <name type="common">Freshwater tardigrade</name>
    <dbReference type="NCBI Taxonomy" id="2072580"/>
    <lineage>
        <taxon>Eukaryota</taxon>
        <taxon>Metazoa</taxon>
        <taxon>Ecdysozoa</taxon>
        <taxon>Tardigrada</taxon>
        <taxon>Eutardigrada</taxon>
        <taxon>Parachela</taxon>
        <taxon>Hypsibioidea</taxon>
        <taxon>Hypsibiidae</taxon>
        <taxon>Hypsibius</taxon>
    </lineage>
</organism>
<evidence type="ECO:0000256" key="7">
    <source>
        <dbReference type="ARBA" id="ARBA00022741"/>
    </source>
</evidence>
<accession>A0A1W0WVH5</accession>
<dbReference type="InterPro" id="IPR017441">
    <property type="entry name" value="Protein_kinase_ATP_BS"/>
</dbReference>
<dbReference type="GO" id="GO:0030332">
    <property type="term" value="F:cyclin binding"/>
    <property type="evidence" value="ECO:0007669"/>
    <property type="project" value="TreeGrafter"/>
</dbReference>
<feature type="compositionally biased region" description="Low complexity" evidence="17">
    <location>
        <begin position="340"/>
        <end position="349"/>
    </location>
</feature>
<dbReference type="SUPFAM" id="SSF56112">
    <property type="entry name" value="Protein kinase-like (PK-like)"/>
    <property type="match status" value="1"/>
</dbReference>
<feature type="compositionally biased region" description="Basic and acidic residues" evidence="17">
    <location>
        <begin position="107"/>
        <end position="127"/>
    </location>
</feature>
<evidence type="ECO:0000256" key="5">
    <source>
        <dbReference type="ARBA" id="ARBA00022527"/>
    </source>
</evidence>
<dbReference type="GO" id="GO:0008024">
    <property type="term" value="C:cyclin/CDK positive transcription elongation factor complex"/>
    <property type="evidence" value="ECO:0007669"/>
    <property type="project" value="TreeGrafter"/>
</dbReference>
<evidence type="ECO:0000256" key="6">
    <source>
        <dbReference type="ARBA" id="ARBA00022679"/>
    </source>
</evidence>
<reference evidence="20" key="1">
    <citation type="submission" date="2017-01" db="EMBL/GenBank/DDBJ databases">
        <title>Comparative genomics of anhydrobiosis in the tardigrade Hypsibius dujardini.</title>
        <authorList>
            <person name="Yoshida Y."/>
            <person name="Koutsovoulos G."/>
            <person name="Laetsch D."/>
            <person name="Stevens L."/>
            <person name="Kumar S."/>
            <person name="Horikawa D."/>
            <person name="Ishino K."/>
            <person name="Komine S."/>
            <person name="Tomita M."/>
            <person name="Blaxter M."/>
            <person name="Arakawa K."/>
        </authorList>
    </citation>
    <scope>NUCLEOTIDE SEQUENCE [LARGE SCALE GENOMIC DNA]</scope>
    <source>
        <strain evidence="20">Z151</strain>
    </source>
</reference>
<dbReference type="EC" id="2.7.11.22" evidence="4"/>
<comment type="catalytic activity">
    <reaction evidence="13">
        <text>L-threonyl-[protein] + ATP = O-phospho-L-threonyl-[protein] + ADP + H(+)</text>
        <dbReference type="Rhea" id="RHEA:46608"/>
        <dbReference type="Rhea" id="RHEA-COMP:11060"/>
        <dbReference type="Rhea" id="RHEA-COMP:11605"/>
        <dbReference type="ChEBI" id="CHEBI:15378"/>
        <dbReference type="ChEBI" id="CHEBI:30013"/>
        <dbReference type="ChEBI" id="CHEBI:30616"/>
        <dbReference type="ChEBI" id="CHEBI:61977"/>
        <dbReference type="ChEBI" id="CHEBI:456216"/>
        <dbReference type="EC" id="2.7.11.22"/>
    </reaction>
</comment>
<keyword evidence="5" id="KW-0723">Serine/threonine-protein kinase</keyword>
<feature type="binding site" evidence="16">
    <location>
        <position position="460"/>
    </location>
    <ligand>
        <name>ATP</name>
        <dbReference type="ChEBI" id="CHEBI:30616"/>
    </ligand>
</feature>
<dbReference type="PANTHER" id="PTHR24056:SF546">
    <property type="entry name" value="CYCLIN-DEPENDENT KINASE 12"/>
    <property type="match status" value="1"/>
</dbReference>
<dbReference type="PROSITE" id="PS00108">
    <property type="entry name" value="PROTEIN_KINASE_ST"/>
    <property type="match status" value="1"/>
</dbReference>
<dbReference type="FunFam" id="3.30.200.20:FF:000074">
    <property type="entry name" value="cyclin-dependent kinase 12 isoform X2"/>
    <property type="match status" value="1"/>
</dbReference>
<dbReference type="Gene3D" id="3.30.200.20">
    <property type="entry name" value="Phosphorylase Kinase, domain 1"/>
    <property type="match status" value="1"/>
</dbReference>
<feature type="region of interest" description="Disordered" evidence="17">
    <location>
        <begin position="852"/>
        <end position="902"/>
    </location>
</feature>
<evidence type="ECO:0000256" key="14">
    <source>
        <dbReference type="ARBA" id="ARBA00048367"/>
    </source>
</evidence>
<feature type="compositionally biased region" description="Basic and acidic residues" evidence="17">
    <location>
        <begin position="60"/>
        <end position="75"/>
    </location>
</feature>
<feature type="compositionally biased region" description="Gly residues" evidence="17">
    <location>
        <begin position="863"/>
        <end position="873"/>
    </location>
</feature>
<dbReference type="Proteomes" id="UP000192578">
    <property type="component" value="Unassembled WGS sequence"/>
</dbReference>
<keyword evidence="9 16" id="KW-0067">ATP-binding</keyword>
<comment type="subcellular location">
    <subcellularLocation>
        <location evidence="1">Nucleus</location>
    </subcellularLocation>
</comment>
<dbReference type="GO" id="GO:0004693">
    <property type="term" value="F:cyclin-dependent protein serine/threonine kinase activity"/>
    <property type="evidence" value="ECO:0007669"/>
    <property type="project" value="UniProtKB-EC"/>
</dbReference>
<evidence type="ECO:0000256" key="4">
    <source>
        <dbReference type="ARBA" id="ARBA00012425"/>
    </source>
</evidence>
<feature type="compositionally biased region" description="Polar residues" evidence="17">
    <location>
        <begin position="780"/>
        <end position="789"/>
    </location>
</feature>
<comment type="caution">
    <text evidence="19">The sequence shown here is derived from an EMBL/GenBank/DDBJ whole genome shotgun (WGS) entry which is preliminary data.</text>
</comment>
<evidence type="ECO:0000256" key="13">
    <source>
        <dbReference type="ARBA" id="ARBA00047811"/>
    </source>
</evidence>
<dbReference type="InterPro" id="IPR050108">
    <property type="entry name" value="CDK"/>
</dbReference>
<evidence type="ECO:0000256" key="3">
    <source>
        <dbReference type="ARBA" id="ARBA00012409"/>
    </source>
</evidence>
<evidence type="ECO:0000256" key="1">
    <source>
        <dbReference type="ARBA" id="ARBA00004123"/>
    </source>
</evidence>
<evidence type="ECO:0000256" key="17">
    <source>
        <dbReference type="SAM" id="MobiDB-lite"/>
    </source>
</evidence>
<keyword evidence="7 16" id="KW-0547">Nucleotide-binding</keyword>